<proteinExistence type="inferred from homology"/>
<evidence type="ECO:0000259" key="8">
    <source>
        <dbReference type="Pfam" id="PF07479"/>
    </source>
</evidence>
<dbReference type="PANTHER" id="PTHR11728">
    <property type="entry name" value="GLYCEROL-3-PHOSPHATE DEHYDROGENASE"/>
    <property type="match status" value="1"/>
</dbReference>
<dbReference type="Gene3D" id="3.40.50.720">
    <property type="entry name" value="NAD(P)-binding Rossmann-like Domain"/>
    <property type="match status" value="1"/>
</dbReference>
<dbReference type="AlphaFoldDB" id="A0A7J9NM62"/>
<sequence length="320" mass="35525">MKNIGIVGAGSFGTALGNVLSMNKNNMVTLIARNSDVVTQISTFKVNNRYFPHVKLNDSLYATCDKIMIASSDILFLAIPSNSVLEYVKNYKDIINKNTIIINLSKGFGGGGSTIIEELKNIVDNPLVSLKGPTFSMELINNVPSGFTCASKEKYFKKIEDIFENTNVHLDFSEDVKGVETISSLKNIYAIYIGIVDAHFNSANVRFLALNQSFNEMKKILLLLGGNEETLFKYCGFGDFGLTALNDLSRNRTLGLMIGKGFFNKSDHNSVILEGIRSVNIIYKKIPEEKLGEFTIISSIYDLFNDNISLSEFTNNLLKK</sequence>
<evidence type="ECO:0000313" key="10">
    <source>
        <dbReference type="Proteomes" id="UP000563838"/>
    </source>
</evidence>
<dbReference type="SUPFAM" id="SSF48179">
    <property type="entry name" value="6-phosphogluconate dehydrogenase C-terminal domain-like"/>
    <property type="match status" value="1"/>
</dbReference>
<dbReference type="PANTHER" id="PTHR11728:SF1">
    <property type="entry name" value="GLYCEROL-3-PHOSPHATE DEHYDROGENASE [NAD(+)] 2, CHLOROPLASTIC"/>
    <property type="match status" value="1"/>
</dbReference>
<accession>A0A7J9NM62</accession>
<comment type="caution">
    <text evidence="9">The sequence shown here is derived from an EMBL/GenBank/DDBJ whole genome shotgun (WGS) entry which is preliminary data.</text>
</comment>
<feature type="domain" description="Glycerol-3-phosphate dehydrogenase NAD-dependent N-terminal" evidence="7">
    <location>
        <begin position="4"/>
        <end position="154"/>
    </location>
</feature>
<dbReference type="Pfam" id="PF01210">
    <property type="entry name" value="NAD_Gly3P_dh_N"/>
    <property type="match status" value="1"/>
</dbReference>
<evidence type="ECO:0000256" key="4">
    <source>
        <dbReference type="PIRSR" id="PIRSR000114-2"/>
    </source>
</evidence>
<evidence type="ECO:0000256" key="6">
    <source>
        <dbReference type="RuleBase" id="RU000437"/>
    </source>
</evidence>
<evidence type="ECO:0000256" key="2">
    <source>
        <dbReference type="ARBA" id="ARBA00023002"/>
    </source>
</evidence>
<dbReference type="PRINTS" id="PR00077">
    <property type="entry name" value="GPDHDRGNASE"/>
</dbReference>
<dbReference type="PIRSF" id="PIRSF000114">
    <property type="entry name" value="Glycerol-3-P_dh"/>
    <property type="match status" value="1"/>
</dbReference>
<name>A0A7J9NM62_METMI</name>
<dbReference type="Pfam" id="PF07479">
    <property type="entry name" value="NAD_Gly3P_dh_C"/>
    <property type="match status" value="1"/>
</dbReference>
<dbReference type="GO" id="GO:0046168">
    <property type="term" value="P:glycerol-3-phosphate catabolic process"/>
    <property type="evidence" value="ECO:0007669"/>
    <property type="project" value="InterPro"/>
</dbReference>
<dbReference type="GO" id="GO:0047952">
    <property type="term" value="F:glycerol-3-phosphate dehydrogenase [NAD(P)+] activity"/>
    <property type="evidence" value="ECO:0007669"/>
    <property type="project" value="UniProtKB-EC"/>
</dbReference>
<dbReference type="GO" id="GO:0005829">
    <property type="term" value="C:cytosol"/>
    <property type="evidence" value="ECO:0007669"/>
    <property type="project" value="TreeGrafter"/>
</dbReference>
<dbReference type="EC" id="1.1.1.94" evidence="9"/>
<dbReference type="InterPro" id="IPR036291">
    <property type="entry name" value="NAD(P)-bd_dom_sf"/>
</dbReference>
<keyword evidence="2 6" id="KW-0560">Oxidoreductase</keyword>
<feature type="active site" description="Proton acceptor" evidence="3">
    <location>
        <position position="186"/>
    </location>
</feature>
<feature type="binding site" evidence="5">
    <location>
        <position position="250"/>
    </location>
    <ligand>
        <name>NAD(+)</name>
        <dbReference type="ChEBI" id="CHEBI:57540"/>
    </ligand>
</feature>
<feature type="binding site" evidence="5">
    <location>
        <begin position="8"/>
        <end position="13"/>
    </location>
    <ligand>
        <name>NAD(+)</name>
        <dbReference type="ChEBI" id="CHEBI:57540"/>
    </ligand>
</feature>
<dbReference type="InterPro" id="IPR013328">
    <property type="entry name" value="6PGD_dom2"/>
</dbReference>
<keyword evidence="5 6" id="KW-0520">NAD</keyword>
<comment type="similarity">
    <text evidence="1 6">Belongs to the NAD-dependent glycerol-3-phosphate dehydrogenase family.</text>
</comment>
<feature type="domain" description="Glycerol-3-phosphate dehydrogenase NAD-dependent C-terminal" evidence="8">
    <location>
        <begin position="175"/>
        <end position="313"/>
    </location>
</feature>
<dbReference type="GO" id="GO:0051287">
    <property type="term" value="F:NAD binding"/>
    <property type="evidence" value="ECO:0007669"/>
    <property type="project" value="InterPro"/>
</dbReference>
<evidence type="ECO:0000256" key="3">
    <source>
        <dbReference type="PIRSR" id="PIRSR000114-1"/>
    </source>
</evidence>
<evidence type="ECO:0000256" key="5">
    <source>
        <dbReference type="PIRSR" id="PIRSR000114-3"/>
    </source>
</evidence>
<dbReference type="InterPro" id="IPR006109">
    <property type="entry name" value="G3P_DH_NAD-dep_C"/>
</dbReference>
<dbReference type="InterPro" id="IPR008927">
    <property type="entry name" value="6-PGluconate_DH-like_C_sf"/>
</dbReference>
<dbReference type="InterPro" id="IPR006168">
    <property type="entry name" value="G3P_DH_NAD-dep"/>
</dbReference>
<dbReference type="InterPro" id="IPR011128">
    <property type="entry name" value="G3P_DH_NAD-dep_N"/>
</dbReference>
<feature type="binding site" evidence="4">
    <location>
        <begin position="250"/>
        <end position="251"/>
    </location>
    <ligand>
        <name>substrate</name>
    </ligand>
</feature>
<gene>
    <name evidence="9" type="ORF">HNP87_000644</name>
</gene>
<reference evidence="9 10" key="1">
    <citation type="submission" date="2020-07" db="EMBL/GenBank/DDBJ databases">
        <title>Genomic Encyclopedia of Type Strains, Phase IV (KMG-V): Genome sequencing to study the core and pangenomes of soil and plant-associated prokaryotes.</title>
        <authorList>
            <person name="Whitman W."/>
        </authorList>
    </citation>
    <scope>NUCLEOTIDE SEQUENCE [LARGE SCALE GENOMIC DNA]</scope>
    <source>
        <strain evidence="9 10">A4</strain>
    </source>
</reference>
<dbReference type="EMBL" id="JACDUI010000001">
    <property type="protein sequence ID" value="MBA2840132.1"/>
    <property type="molecule type" value="Genomic_DNA"/>
</dbReference>
<evidence type="ECO:0000259" key="7">
    <source>
        <dbReference type="Pfam" id="PF01210"/>
    </source>
</evidence>
<organism evidence="9 10">
    <name type="scientific">Methanococcus maripaludis</name>
    <name type="common">Methanococcus deltae</name>
    <dbReference type="NCBI Taxonomy" id="39152"/>
    <lineage>
        <taxon>Archaea</taxon>
        <taxon>Methanobacteriati</taxon>
        <taxon>Methanobacteriota</taxon>
        <taxon>Methanomada group</taxon>
        <taxon>Methanococci</taxon>
        <taxon>Methanococcales</taxon>
        <taxon>Methanococcaceae</taxon>
        <taxon>Methanococcus</taxon>
    </lineage>
</organism>
<dbReference type="Gene3D" id="1.10.1040.10">
    <property type="entry name" value="N-(1-d-carboxylethyl)-l-norvaline Dehydrogenase, domain 2"/>
    <property type="match status" value="1"/>
</dbReference>
<protein>
    <submittedName>
        <fullName evidence="9">Glycerol-3-phosphate dehydrogenase (NAD(P)+)</fullName>
        <ecNumber evidence="9">1.1.1.94</ecNumber>
    </submittedName>
</protein>
<dbReference type="RefSeq" id="WP_181487619.1">
    <property type="nucleotide sequence ID" value="NZ_JACDUI010000001.1"/>
</dbReference>
<feature type="binding site" evidence="4">
    <location>
        <position position="106"/>
    </location>
    <ligand>
        <name>substrate</name>
    </ligand>
</feature>
<dbReference type="Proteomes" id="UP000563838">
    <property type="component" value="Unassembled WGS sequence"/>
</dbReference>
<dbReference type="SUPFAM" id="SSF51735">
    <property type="entry name" value="NAD(P)-binding Rossmann-fold domains"/>
    <property type="match status" value="1"/>
</dbReference>
<evidence type="ECO:0000256" key="1">
    <source>
        <dbReference type="ARBA" id="ARBA00011009"/>
    </source>
</evidence>
<dbReference type="GO" id="GO:0005975">
    <property type="term" value="P:carbohydrate metabolic process"/>
    <property type="evidence" value="ECO:0007669"/>
    <property type="project" value="InterPro"/>
</dbReference>
<evidence type="ECO:0000313" key="9">
    <source>
        <dbReference type="EMBL" id="MBA2840132.1"/>
    </source>
</evidence>